<dbReference type="Gene3D" id="3.40.190.170">
    <property type="entry name" value="Bacterial extracellular solute-binding protein, family 7"/>
    <property type="match status" value="1"/>
</dbReference>
<keyword evidence="3" id="KW-1185">Reference proteome</keyword>
<dbReference type="PIRSF" id="PIRSF006470">
    <property type="entry name" value="DctB"/>
    <property type="match status" value="1"/>
</dbReference>
<dbReference type="Pfam" id="PF03480">
    <property type="entry name" value="DctP"/>
    <property type="match status" value="1"/>
</dbReference>
<keyword evidence="1" id="KW-0732">Signal</keyword>
<gene>
    <name evidence="2" type="ORF">AWE51_17630</name>
</gene>
<dbReference type="Proteomes" id="UP000076715">
    <property type="component" value="Unassembled WGS sequence"/>
</dbReference>
<dbReference type="AlphaFoldDB" id="A0A162X2E1"/>
<dbReference type="InterPro" id="IPR018389">
    <property type="entry name" value="DctP_fam"/>
</dbReference>
<organism evidence="2 3">
    <name type="scientific">Aquimarina aggregata</name>
    <dbReference type="NCBI Taxonomy" id="1642818"/>
    <lineage>
        <taxon>Bacteria</taxon>
        <taxon>Pseudomonadati</taxon>
        <taxon>Bacteroidota</taxon>
        <taxon>Flavobacteriia</taxon>
        <taxon>Flavobacteriales</taxon>
        <taxon>Flavobacteriaceae</taxon>
        <taxon>Aquimarina</taxon>
    </lineage>
</organism>
<dbReference type="EMBL" id="LQRT01000058">
    <property type="protein sequence ID" value="KZS38377.1"/>
    <property type="molecule type" value="Genomic_DNA"/>
</dbReference>
<dbReference type="GO" id="GO:0030288">
    <property type="term" value="C:outer membrane-bounded periplasmic space"/>
    <property type="evidence" value="ECO:0007669"/>
    <property type="project" value="InterPro"/>
</dbReference>
<dbReference type="GO" id="GO:0030246">
    <property type="term" value="F:carbohydrate binding"/>
    <property type="evidence" value="ECO:0007669"/>
    <property type="project" value="TreeGrafter"/>
</dbReference>
<dbReference type="GO" id="GO:0055085">
    <property type="term" value="P:transmembrane transport"/>
    <property type="evidence" value="ECO:0007669"/>
    <property type="project" value="InterPro"/>
</dbReference>
<evidence type="ECO:0000313" key="3">
    <source>
        <dbReference type="Proteomes" id="UP000076715"/>
    </source>
</evidence>
<proteinExistence type="predicted"/>
<reference evidence="2 3" key="1">
    <citation type="submission" date="2016-01" db="EMBL/GenBank/DDBJ databases">
        <title>The draft genome sequence of Aquimarina sp. RZW4-3-2.</title>
        <authorList>
            <person name="Wang Y."/>
        </authorList>
    </citation>
    <scope>NUCLEOTIDE SEQUENCE [LARGE SCALE GENOMIC DNA]</scope>
    <source>
        <strain evidence="2 3">RZW4-3-2</strain>
    </source>
</reference>
<dbReference type="RefSeq" id="WP_066319337.1">
    <property type="nucleotide sequence ID" value="NZ_CANLSS010000003.1"/>
</dbReference>
<sequence length="329" mass="37182">MSIFKNNINRFLFALLSLVLISCNDSENVRVLRLAHILDTKHPVHKSMEILGERLAQKSNGKLQLQIYPSSQLGGERECLELLQIGSLDITKVSAAVLENFIPEYQVFGIPYLFRDRAHAFTALDSHLGENLLTQGQKFRLRGLTFYDAGSRSFYTKKKPIAVPNDLKGEKIRVMKSNMAISMVNQLGGAPTLVSWGELYTALQQGVVDGAENNPPSFYTSKHYEICKYYSLDEHTSIPDVLVIGLDTWERLTAQEKTWLKEASTESKIEQRKLWAASEKESLDAVVKAGVQITRPDKSLFEQKTQEIIATFKDQPEIINLITAIKEIY</sequence>
<protein>
    <submittedName>
        <fullName evidence="2">C4-dicarboxylate ABC transporter substrate-binding protein</fullName>
    </submittedName>
</protein>
<dbReference type="OrthoDB" id="9776801at2"/>
<evidence type="ECO:0000313" key="2">
    <source>
        <dbReference type="EMBL" id="KZS38377.1"/>
    </source>
</evidence>
<dbReference type="STRING" id="1642818.AWE51_17630"/>
<dbReference type="PANTHER" id="PTHR33376:SF2">
    <property type="entry name" value="DICARBOXYLATE-BINDING PERIPLASMIC PROTEIN"/>
    <property type="match status" value="1"/>
</dbReference>
<dbReference type="PANTHER" id="PTHR33376">
    <property type="match status" value="1"/>
</dbReference>
<evidence type="ECO:0000256" key="1">
    <source>
        <dbReference type="ARBA" id="ARBA00022729"/>
    </source>
</evidence>
<name>A0A162X2E1_9FLAO</name>
<dbReference type="InterPro" id="IPR038404">
    <property type="entry name" value="TRAP_DctP_sf"/>
</dbReference>
<accession>A0A162X2E1</accession>
<dbReference type="InterPro" id="IPR004682">
    <property type="entry name" value="TRAP_DctP"/>
</dbReference>
<dbReference type="PROSITE" id="PS51257">
    <property type="entry name" value="PROKAR_LIPOPROTEIN"/>
    <property type="match status" value="1"/>
</dbReference>
<dbReference type="NCBIfam" id="NF037995">
    <property type="entry name" value="TRAP_S1"/>
    <property type="match status" value="1"/>
</dbReference>
<comment type="caution">
    <text evidence="2">The sequence shown here is derived from an EMBL/GenBank/DDBJ whole genome shotgun (WGS) entry which is preliminary data.</text>
</comment>
<dbReference type="CDD" id="cd13671">
    <property type="entry name" value="PBP2_TRAP_SBP_like_3"/>
    <property type="match status" value="1"/>
</dbReference>
<dbReference type="NCBIfam" id="TIGR00787">
    <property type="entry name" value="dctP"/>
    <property type="match status" value="1"/>
</dbReference>